<dbReference type="PANTHER" id="PTHR36124:SF1">
    <property type="entry name" value="ER-BOUND OXYGENASE MPAB_MPAB'_RUBBER OXYGENASE CATALYTIC DOMAIN-CONTAINING PROTEIN"/>
    <property type="match status" value="1"/>
</dbReference>
<proteinExistence type="predicted"/>
<evidence type="ECO:0008006" key="3">
    <source>
        <dbReference type="Google" id="ProtNLM"/>
    </source>
</evidence>
<evidence type="ECO:0000313" key="2">
    <source>
        <dbReference type="Proteomes" id="UP001161757"/>
    </source>
</evidence>
<evidence type="ECO:0000313" key="1">
    <source>
        <dbReference type="EMBL" id="KAJ8990183.1"/>
    </source>
</evidence>
<comment type="caution">
    <text evidence="1">The sequence shown here is derived from an EMBL/GenBank/DDBJ whole genome shotgun (WGS) entry which is preliminary data.</text>
</comment>
<name>A0AAN6ERY1_EXODE</name>
<gene>
    <name evidence="1" type="ORF">HRR80_005673</name>
</gene>
<organism evidence="1 2">
    <name type="scientific">Exophiala dermatitidis</name>
    <name type="common">Black yeast-like fungus</name>
    <name type="synonym">Wangiella dermatitidis</name>
    <dbReference type="NCBI Taxonomy" id="5970"/>
    <lineage>
        <taxon>Eukaryota</taxon>
        <taxon>Fungi</taxon>
        <taxon>Dikarya</taxon>
        <taxon>Ascomycota</taxon>
        <taxon>Pezizomycotina</taxon>
        <taxon>Eurotiomycetes</taxon>
        <taxon>Chaetothyriomycetidae</taxon>
        <taxon>Chaetothyriales</taxon>
        <taxon>Herpotrichiellaceae</taxon>
        <taxon>Exophiala</taxon>
    </lineage>
</organism>
<dbReference type="PANTHER" id="PTHR36124">
    <property type="match status" value="1"/>
</dbReference>
<dbReference type="AlphaFoldDB" id="A0AAN6ERY1"/>
<sequence length="483" mass="55253">MSGQHSCPYIYAYTVSFSTDLRVVLARGVVYRHTKASALESSFSTARKPNSVSMDTQSAYPFFSNLTTASSQQLSGLSRIWAYYLLPAIIAYPFLCRALRFRRIKGLQAKYKYGTPEHPSYEGMTVDEAYDIVRTTHDVEFPALFDKGLQFALFRTYGIPTISDLLVKTTQLSKTQNVPRRYADTAVLLADIYAGEPTSDRCTDAFARLNYLHGHYIKQGKISNDDMLYTLSLFLNQPVEWINRYEWRQLTDMEICAMGVFHKAMGDVMDISFEALPSYSTGWKDGLHFYRELDAWAKQYEKDHMVPDKKNYDTAVETRKLLLSTYPTILHGVLTKAISAPLDDRLREAVMFEKAPPLYVSLLNGFMGLRKLYLRYLALPRPWAMRPKLLSEKPDRKGRRYVLWWDTMPVYVKPTLWNRWGPGALVNMLLGVPRPGDRGMYPEGFEIKDVGPPVFVGKGSKEMDATKERLKNAQRGGCPFAVR</sequence>
<dbReference type="InterPro" id="IPR046366">
    <property type="entry name" value="MPAB"/>
</dbReference>
<dbReference type="EMBL" id="JAJGCB010000011">
    <property type="protein sequence ID" value="KAJ8990183.1"/>
    <property type="molecule type" value="Genomic_DNA"/>
</dbReference>
<dbReference type="GO" id="GO:0016491">
    <property type="term" value="F:oxidoreductase activity"/>
    <property type="evidence" value="ECO:0007669"/>
    <property type="project" value="InterPro"/>
</dbReference>
<protein>
    <recommendedName>
        <fullName evidence="3">ER-bound oxygenase mpaB/mpaB'/Rubber oxygenase catalytic domain-containing protein</fullName>
    </recommendedName>
</protein>
<accession>A0AAN6ERY1</accession>
<reference evidence="1" key="1">
    <citation type="submission" date="2023-01" db="EMBL/GenBank/DDBJ databases">
        <title>Exophiala dermititidis isolated from Cystic Fibrosis Patient.</title>
        <authorList>
            <person name="Kurbessoian T."/>
            <person name="Crocker A."/>
            <person name="Murante D."/>
            <person name="Hogan D.A."/>
            <person name="Stajich J.E."/>
        </authorList>
    </citation>
    <scope>NUCLEOTIDE SEQUENCE</scope>
    <source>
        <strain evidence="1">Ex8</strain>
    </source>
</reference>
<dbReference type="Proteomes" id="UP001161757">
    <property type="component" value="Unassembled WGS sequence"/>
</dbReference>